<dbReference type="STRING" id="1852522.SAMN06295960_2109"/>
<name>A0A1X7K6T9_9BACL</name>
<feature type="signal peptide" evidence="1">
    <location>
        <begin position="1"/>
        <end position="25"/>
    </location>
</feature>
<gene>
    <name evidence="2" type="ORF">SAMN06295960_2109</name>
</gene>
<proteinExistence type="predicted"/>
<dbReference type="Proteomes" id="UP000193834">
    <property type="component" value="Unassembled WGS sequence"/>
</dbReference>
<dbReference type="AlphaFoldDB" id="A0A1X7K6T9"/>
<reference evidence="2 3" key="1">
    <citation type="submission" date="2017-04" db="EMBL/GenBank/DDBJ databases">
        <authorList>
            <person name="Afonso C.L."/>
            <person name="Miller P.J."/>
            <person name="Scott M.A."/>
            <person name="Spackman E."/>
            <person name="Goraichik I."/>
            <person name="Dimitrov K.M."/>
            <person name="Suarez D.L."/>
            <person name="Swayne D.E."/>
        </authorList>
    </citation>
    <scope>NUCLEOTIDE SEQUENCE [LARGE SCALE GENOMIC DNA]</scope>
    <source>
        <strain evidence="2 3">11</strain>
    </source>
</reference>
<evidence type="ECO:0000313" key="2">
    <source>
        <dbReference type="EMBL" id="SMG36404.1"/>
    </source>
</evidence>
<dbReference type="EMBL" id="FXAZ01000002">
    <property type="protein sequence ID" value="SMG36404.1"/>
    <property type="molecule type" value="Genomic_DNA"/>
</dbReference>
<feature type="chain" id="PRO_5035180957" description="Glycosyltransferase" evidence="1">
    <location>
        <begin position="26"/>
        <end position="214"/>
    </location>
</feature>
<evidence type="ECO:0000313" key="3">
    <source>
        <dbReference type="Proteomes" id="UP000193834"/>
    </source>
</evidence>
<sequence length="214" mass="23988">MKRGLLCLLAAVYLILGIAPLGTHAAGNEQTKASISNQAKIKLMGDLRKLWIDHTIWTRSYIVSAIAGLEDQSDVLERLLRNQQDIGNAIKPYYGEQAGNKLAELLTEHIVIAGKVVDAAIKGDQAAFTQQNKEWYRNADDIAQFLSSANPNWTKKEIQDLMYVHLQLLTDQVVARLKKDWKADIAAFDKGEEHIIKLADTLTEGIMKQFPDKF</sequence>
<dbReference type="OrthoDB" id="2603324at2"/>
<evidence type="ECO:0000256" key="1">
    <source>
        <dbReference type="SAM" id="SignalP"/>
    </source>
</evidence>
<protein>
    <recommendedName>
        <fullName evidence="4">Glycosyltransferase</fullName>
    </recommendedName>
</protein>
<keyword evidence="3" id="KW-1185">Reference proteome</keyword>
<accession>A0A1X7K6T9</accession>
<dbReference type="RefSeq" id="WP_085494314.1">
    <property type="nucleotide sequence ID" value="NZ_FXAZ01000002.1"/>
</dbReference>
<organism evidence="2 3">
    <name type="scientific">Paenibacillus aquistagni</name>
    <dbReference type="NCBI Taxonomy" id="1852522"/>
    <lineage>
        <taxon>Bacteria</taxon>
        <taxon>Bacillati</taxon>
        <taxon>Bacillota</taxon>
        <taxon>Bacilli</taxon>
        <taxon>Bacillales</taxon>
        <taxon>Paenibacillaceae</taxon>
        <taxon>Paenibacillus</taxon>
    </lineage>
</organism>
<keyword evidence="1" id="KW-0732">Signal</keyword>
<evidence type="ECO:0008006" key="4">
    <source>
        <dbReference type="Google" id="ProtNLM"/>
    </source>
</evidence>